<dbReference type="AlphaFoldDB" id="A0A3Q0KJ00"/>
<evidence type="ECO:0000313" key="1">
    <source>
        <dbReference type="Proteomes" id="UP000008854"/>
    </source>
</evidence>
<evidence type="ECO:0000313" key="2">
    <source>
        <dbReference type="WBParaSite" id="Smp_089330.1"/>
    </source>
</evidence>
<name>A0A3Q0KJ00_SCHMA</name>
<dbReference type="InterPro" id="IPR040632">
    <property type="entry name" value="Sulfotransfer_4"/>
</dbReference>
<protein>
    <submittedName>
        <fullName evidence="2">Putative nad dependent epimerase/dehydratase</fullName>
    </submittedName>
</protein>
<dbReference type="PANTHER" id="PTHR36978">
    <property type="entry name" value="P-LOOP CONTAINING NUCLEOTIDE TRIPHOSPHATE HYDROLASE"/>
    <property type="match status" value="1"/>
</dbReference>
<keyword evidence="1" id="KW-1185">Reference proteome</keyword>
<organism evidence="1 2">
    <name type="scientific">Schistosoma mansoni</name>
    <name type="common">Blood fluke</name>
    <dbReference type="NCBI Taxonomy" id="6183"/>
    <lineage>
        <taxon>Eukaryota</taxon>
        <taxon>Metazoa</taxon>
        <taxon>Spiralia</taxon>
        <taxon>Lophotrochozoa</taxon>
        <taxon>Platyhelminthes</taxon>
        <taxon>Trematoda</taxon>
        <taxon>Digenea</taxon>
        <taxon>Strigeidida</taxon>
        <taxon>Schistosomatoidea</taxon>
        <taxon>Schistosomatidae</taxon>
        <taxon>Schistosoma</taxon>
    </lineage>
</organism>
<dbReference type="Proteomes" id="UP000008854">
    <property type="component" value="Unassembled WGS sequence"/>
</dbReference>
<dbReference type="InterPro" id="IPR027417">
    <property type="entry name" value="P-loop_NTPase"/>
</dbReference>
<dbReference type="Gene3D" id="3.40.50.300">
    <property type="entry name" value="P-loop containing nucleotide triphosphate hydrolases"/>
    <property type="match status" value="1"/>
</dbReference>
<dbReference type="SUPFAM" id="SSF52540">
    <property type="entry name" value="P-loop containing nucleoside triphosphate hydrolases"/>
    <property type="match status" value="1"/>
</dbReference>
<dbReference type="PANTHER" id="PTHR36978:SF4">
    <property type="entry name" value="P-LOOP CONTAINING NUCLEOSIDE TRIPHOSPHATE HYDROLASE PROTEIN"/>
    <property type="match status" value="1"/>
</dbReference>
<reference evidence="1" key="1">
    <citation type="journal article" date="2012" name="PLoS Negl. Trop. Dis.">
        <title>A systematically improved high quality genome and transcriptome of the human blood fluke Schistosoma mansoni.</title>
        <authorList>
            <person name="Protasio A.V."/>
            <person name="Tsai I.J."/>
            <person name="Babbage A."/>
            <person name="Nichol S."/>
            <person name="Hunt M."/>
            <person name="Aslett M.A."/>
            <person name="De Silva N."/>
            <person name="Velarde G.S."/>
            <person name="Anderson T.J."/>
            <person name="Clark R.C."/>
            <person name="Davidson C."/>
            <person name="Dillon G.P."/>
            <person name="Holroyd N.E."/>
            <person name="LoVerde P.T."/>
            <person name="Lloyd C."/>
            <person name="McQuillan J."/>
            <person name="Oliveira G."/>
            <person name="Otto T.D."/>
            <person name="Parker-Manuel S.J."/>
            <person name="Quail M.A."/>
            <person name="Wilson R.A."/>
            <person name="Zerlotini A."/>
            <person name="Dunne D.W."/>
            <person name="Berriman M."/>
        </authorList>
    </citation>
    <scope>NUCLEOTIDE SEQUENCE [LARGE SCALE GENOMIC DNA]</scope>
    <source>
        <strain evidence="1">Puerto Rican</strain>
    </source>
</reference>
<reference evidence="2" key="2">
    <citation type="submission" date="2018-12" db="UniProtKB">
        <authorList>
            <consortium name="WormBaseParasite"/>
        </authorList>
    </citation>
    <scope>IDENTIFICATION</scope>
    <source>
        <strain evidence="2">Puerto Rican</strain>
    </source>
</reference>
<dbReference type="STRING" id="6183.A0A3Q0KJ00"/>
<dbReference type="WBParaSite" id="Smp_089330.1">
    <property type="protein sequence ID" value="Smp_089330.1"/>
    <property type="gene ID" value="Smp_089330"/>
</dbReference>
<proteinExistence type="predicted"/>
<accession>A0A3Q0KJ00</accession>
<dbReference type="InParanoid" id="A0A3Q0KJ00"/>
<sequence length="250" mass="29006">MSETQTSVLVIVAGLPRTGTTTMKKALEILYSHPCYHGYELVTRKQCDIAKWQTLVYEVRTTRCEEKIHRCLSEILNGYGSVVNTHACWLYKEMMTLYPNAKVVLTVRDKNDWLTSFREVFMPKSDNPRTKQMYEAKRRAGIPVELDRLLTDSLKLAFQKDDLDFDDDAMLLECYEKHIKTFQENIPSERLLVYQVADGWEPLCKFLNVDIPANITFPVANHQSDLQKLRELVKQCGSIEEVARMHPQIL</sequence>
<dbReference type="Pfam" id="PF17784">
    <property type="entry name" value="Sulfotransfer_4"/>
    <property type="match status" value="1"/>
</dbReference>